<sequence length="323" mass="35484">MLGLTDFLQWLRTTSNRLLLSITTQRRFEQHDAYSCGAIAIKHMAILIRPAFSGMSIATLHRLLQRHSSHPGAWIGGGPIGEDLVARQLSSLLAERGAPSELCSERAKAAVARLGLSDLQTAHKKPSKAKPSTLHASQLDVSQLSLLPGSFIDEADQPVTSLDFAGLKRDATGLVLCRVADIVPFLEEDTHISAHPLAALTVGQISTELRGSLPIVDLAFPVMHDRAQKGILIDDSLLQLGQKIIKRCPAAKELKLSTIDTQALKLWLHRDQWPNDWSNFVRSPVRCIMDKFPNFVPGLLKFVGPDAFISTLLLVKMMAMRLS</sequence>
<dbReference type="Proteomes" id="UP001642464">
    <property type="component" value="Unassembled WGS sequence"/>
</dbReference>
<accession>A0ABP0IU00</accession>
<keyword evidence="3" id="KW-1185">Reference proteome</keyword>
<dbReference type="EMBL" id="CAXAMM010004980">
    <property type="protein sequence ID" value="CAK9005565.1"/>
    <property type="molecule type" value="Genomic_DNA"/>
</dbReference>
<organism evidence="1 3">
    <name type="scientific">Durusdinium trenchii</name>
    <dbReference type="NCBI Taxonomy" id="1381693"/>
    <lineage>
        <taxon>Eukaryota</taxon>
        <taxon>Sar</taxon>
        <taxon>Alveolata</taxon>
        <taxon>Dinophyceae</taxon>
        <taxon>Suessiales</taxon>
        <taxon>Symbiodiniaceae</taxon>
        <taxon>Durusdinium</taxon>
    </lineage>
</organism>
<evidence type="ECO:0000313" key="3">
    <source>
        <dbReference type="Proteomes" id="UP001642464"/>
    </source>
</evidence>
<dbReference type="EMBL" id="CAXAMM010005502">
    <property type="protein sequence ID" value="CAK9007477.1"/>
    <property type="molecule type" value="Genomic_DNA"/>
</dbReference>
<evidence type="ECO:0000313" key="2">
    <source>
        <dbReference type="EMBL" id="CAK9007477.1"/>
    </source>
</evidence>
<feature type="non-terminal residue" evidence="1">
    <location>
        <position position="323"/>
    </location>
</feature>
<evidence type="ECO:0000313" key="1">
    <source>
        <dbReference type="EMBL" id="CAK9005565.1"/>
    </source>
</evidence>
<reference evidence="1 3" key="1">
    <citation type="submission" date="2024-02" db="EMBL/GenBank/DDBJ databases">
        <authorList>
            <person name="Chen Y."/>
            <person name="Shah S."/>
            <person name="Dougan E. K."/>
            <person name="Thang M."/>
            <person name="Chan C."/>
        </authorList>
    </citation>
    <scope>NUCLEOTIDE SEQUENCE [LARGE SCALE GENOMIC DNA]</scope>
</reference>
<proteinExistence type="predicted"/>
<name>A0ABP0IU00_9DINO</name>
<protein>
    <submittedName>
        <fullName evidence="1">Niemann-Pick C1 protein</fullName>
    </submittedName>
</protein>
<gene>
    <name evidence="1" type="ORF">SCF082_LOCUS8660</name>
    <name evidence="2" type="ORF">SCF082_LOCUS9472</name>
</gene>
<comment type="caution">
    <text evidence="1">The sequence shown here is derived from an EMBL/GenBank/DDBJ whole genome shotgun (WGS) entry which is preliminary data.</text>
</comment>